<evidence type="ECO:0000256" key="1">
    <source>
        <dbReference type="ARBA" id="ARBA00022729"/>
    </source>
</evidence>
<dbReference type="InterPro" id="IPR029046">
    <property type="entry name" value="LolA/LolB/LppX"/>
</dbReference>
<dbReference type="CDD" id="cd16325">
    <property type="entry name" value="LolA"/>
    <property type="match status" value="1"/>
</dbReference>
<dbReference type="PANTHER" id="PTHR35869:SF1">
    <property type="entry name" value="OUTER-MEMBRANE LIPOPROTEIN CARRIER PROTEIN"/>
    <property type="match status" value="1"/>
</dbReference>
<sequence>MRKIWVWTIFLGFLYAPSLKAASLSEVQKVLDQTSSFQAHFTQKTYNTFSNKTQTHQGLVSWQRPGLMRWQYQEPEPLLIVVGKDRVFLYDSLLENVTISDRSEVSRLKLLGFLFGGVNLNSLYRPGPPPSFPLEKGNWLHLEPLQPDTELKSLHLLLEKGQLSRFVLVTPQGNWRSFEFKDFKNNPKLPSSEFEFTLKPNMEVIDKLSKGR</sequence>
<comment type="caution">
    <text evidence="3">The sequence shown here is derived from an EMBL/GenBank/DDBJ whole genome shotgun (WGS) entry which is preliminary data.</text>
</comment>
<dbReference type="Gene3D" id="2.50.20.10">
    <property type="entry name" value="Lipoprotein localisation LolA/LolB/LppX"/>
    <property type="match status" value="1"/>
</dbReference>
<feature type="chain" id="PRO_5009524526" description="Outer-membrane lipoprotein carrier protein" evidence="2">
    <location>
        <begin position="22"/>
        <end position="212"/>
    </location>
</feature>
<dbReference type="SUPFAM" id="SSF89392">
    <property type="entry name" value="Prokaryotic lipoproteins and lipoprotein localization factors"/>
    <property type="match status" value="1"/>
</dbReference>
<dbReference type="AlphaFoldDB" id="A0A1F6G7M8"/>
<dbReference type="PANTHER" id="PTHR35869">
    <property type="entry name" value="OUTER-MEMBRANE LIPOPROTEIN CARRIER PROTEIN"/>
    <property type="match status" value="1"/>
</dbReference>
<evidence type="ECO:0000313" key="3">
    <source>
        <dbReference type="EMBL" id="OGG94116.1"/>
    </source>
</evidence>
<accession>A0A1F6G7M8</accession>
<evidence type="ECO:0008006" key="5">
    <source>
        <dbReference type="Google" id="ProtNLM"/>
    </source>
</evidence>
<protein>
    <recommendedName>
        <fullName evidence="5">Outer-membrane lipoprotein carrier protein</fullName>
    </recommendedName>
</protein>
<feature type="signal peptide" evidence="2">
    <location>
        <begin position="1"/>
        <end position="21"/>
    </location>
</feature>
<keyword evidence="1 2" id="KW-0732">Signal</keyword>
<evidence type="ECO:0000313" key="4">
    <source>
        <dbReference type="Proteomes" id="UP000178449"/>
    </source>
</evidence>
<dbReference type="STRING" id="1817772.A2527_09725"/>
<proteinExistence type="predicted"/>
<dbReference type="InterPro" id="IPR004564">
    <property type="entry name" value="OM_lipoprot_carrier_LolA-like"/>
</dbReference>
<organism evidence="3 4">
    <name type="scientific">Candidatus Lambdaproteobacteria bacterium RIFOXYD2_FULL_50_16</name>
    <dbReference type="NCBI Taxonomy" id="1817772"/>
    <lineage>
        <taxon>Bacteria</taxon>
        <taxon>Pseudomonadati</taxon>
        <taxon>Pseudomonadota</taxon>
        <taxon>Candidatus Lambdaproteobacteria</taxon>
    </lineage>
</organism>
<reference evidence="3 4" key="1">
    <citation type="journal article" date="2016" name="Nat. Commun.">
        <title>Thousands of microbial genomes shed light on interconnected biogeochemical processes in an aquifer system.</title>
        <authorList>
            <person name="Anantharaman K."/>
            <person name="Brown C.T."/>
            <person name="Hug L.A."/>
            <person name="Sharon I."/>
            <person name="Castelle C.J."/>
            <person name="Probst A.J."/>
            <person name="Thomas B.C."/>
            <person name="Singh A."/>
            <person name="Wilkins M.J."/>
            <person name="Karaoz U."/>
            <person name="Brodie E.L."/>
            <person name="Williams K.H."/>
            <person name="Hubbard S.S."/>
            <person name="Banfield J.F."/>
        </authorList>
    </citation>
    <scope>NUCLEOTIDE SEQUENCE [LARGE SCALE GENOMIC DNA]</scope>
</reference>
<gene>
    <name evidence="3" type="ORF">A2527_09725</name>
</gene>
<dbReference type="Proteomes" id="UP000178449">
    <property type="component" value="Unassembled WGS sequence"/>
</dbReference>
<evidence type="ECO:0000256" key="2">
    <source>
        <dbReference type="SAM" id="SignalP"/>
    </source>
</evidence>
<dbReference type="Pfam" id="PF03548">
    <property type="entry name" value="LolA"/>
    <property type="match status" value="1"/>
</dbReference>
<name>A0A1F6G7M8_9PROT</name>
<dbReference type="EMBL" id="MFNE01000043">
    <property type="protein sequence ID" value="OGG94116.1"/>
    <property type="molecule type" value="Genomic_DNA"/>
</dbReference>